<accession>A0ABU3VLA0</accession>
<gene>
    <name evidence="2" type="ORF">QO231_24330</name>
</gene>
<proteinExistence type="predicted"/>
<evidence type="ECO:0000256" key="1">
    <source>
        <dbReference type="SAM" id="MobiDB-lite"/>
    </source>
</evidence>
<evidence type="ECO:0000313" key="2">
    <source>
        <dbReference type="EMBL" id="MDU9006957.1"/>
    </source>
</evidence>
<reference evidence="3" key="1">
    <citation type="submission" date="2023-05" db="EMBL/GenBank/DDBJ databases">
        <title>Sedimentitalea sp. nov. JM2-8.</title>
        <authorList>
            <person name="Huang J."/>
        </authorList>
    </citation>
    <scope>NUCLEOTIDE SEQUENCE [LARGE SCALE GENOMIC DNA]</scope>
    <source>
        <strain evidence="3">KHS03</strain>
    </source>
</reference>
<feature type="non-terminal residue" evidence="2">
    <location>
        <position position="61"/>
    </location>
</feature>
<dbReference type="RefSeq" id="WP_316782410.1">
    <property type="nucleotide sequence ID" value="NZ_JASMWN010000037.1"/>
</dbReference>
<comment type="caution">
    <text evidence="2">The sequence shown here is derived from an EMBL/GenBank/DDBJ whole genome shotgun (WGS) entry which is preliminary data.</text>
</comment>
<organism evidence="2 3">
    <name type="scientific">Sedimentitalea todarodis</name>
    <dbReference type="NCBI Taxonomy" id="1631240"/>
    <lineage>
        <taxon>Bacteria</taxon>
        <taxon>Pseudomonadati</taxon>
        <taxon>Pseudomonadota</taxon>
        <taxon>Alphaproteobacteria</taxon>
        <taxon>Rhodobacterales</taxon>
        <taxon>Paracoccaceae</taxon>
        <taxon>Sedimentitalea</taxon>
    </lineage>
</organism>
<evidence type="ECO:0000313" key="3">
    <source>
        <dbReference type="Proteomes" id="UP001255416"/>
    </source>
</evidence>
<protein>
    <submittedName>
        <fullName evidence="2">Uncharacterized protein</fullName>
    </submittedName>
</protein>
<sequence length="61" mass="7031">MDELLAGKESAFRIDLVDPHRTPPARAVFWCDVRFCSGCSHEQQQTHPSQASRFQRQNWAS</sequence>
<dbReference type="EMBL" id="JASMWN010000037">
    <property type="protein sequence ID" value="MDU9006957.1"/>
    <property type="molecule type" value="Genomic_DNA"/>
</dbReference>
<name>A0ABU3VLA0_9RHOB</name>
<feature type="region of interest" description="Disordered" evidence="1">
    <location>
        <begin position="42"/>
        <end position="61"/>
    </location>
</feature>
<keyword evidence="3" id="KW-1185">Reference proteome</keyword>
<dbReference type="Proteomes" id="UP001255416">
    <property type="component" value="Unassembled WGS sequence"/>
</dbReference>